<evidence type="ECO:0000313" key="6">
    <source>
        <dbReference type="Proteomes" id="UP001363151"/>
    </source>
</evidence>
<gene>
    <name evidence="5" type="ORF">SO694_00111045</name>
</gene>
<feature type="compositionally biased region" description="Basic and acidic residues" evidence="4">
    <location>
        <begin position="811"/>
        <end position="820"/>
    </location>
</feature>
<dbReference type="Pfam" id="PF00400">
    <property type="entry name" value="WD40"/>
    <property type="match status" value="4"/>
</dbReference>
<dbReference type="InterPro" id="IPR027417">
    <property type="entry name" value="P-loop_NTPase"/>
</dbReference>
<dbReference type="InterPro" id="IPR015943">
    <property type="entry name" value="WD40/YVTN_repeat-like_dom_sf"/>
</dbReference>
<feature type="repeat" description="WD" evidence="3">
    <location>
        <begin position="937"/>
        <end position="970"/>
    </location>
</feature>
<dbReference type="SMART" id="SM00320">
    <property type="entry name" value="WD40"/>
    <property type="match status" value="5"/>
</dbReference>
<evidence type="ECO:0000256" key="1">
    <source>
        <dbReference type="ARBA" id="ARBA00022574"/>
    </source>
</evidence>
<evidence type="ECO:0008006" key="7">
    <source>
        <dbReference type="Google" id="ProtNLM"/>
    </source>
</evidence>
<feature type="repeat" description="WD" evidence="3">
    <location>
        <begin position="1025"/>
        <end position="1055"/>
    </location>
</feature>
<accession>A0ABR1FX14</accession>
<dbReference type="SUPFAM" id="SSF52540">
    <property type="entry name" value="P-loop containing nucleoside triphosphate hydrolases"/>
    <property type="match status" value="1"/>
</dbReference>
<dbReference type="InterPro" id="IPR020472">
    <property type="entry name" value="WD40_PAC1"/>
</dbReference>
<keyword evidence="2" id="KW-0677">Repeat</keyword>
<evidence type="ECO:0000256" key="3">
    <source>
        <dbReference type="PROSITE-ProRule" id="PRU00221"/>
    </source>
</evidence>
<keyword evidence="6" id="KW-1185">Reference proteome</keyword>
<dbReference type="CDD" id="cd00200">
    <property type="entry name" value="WD40"/>
    <property type="match status" value="1"/>
</dbReference>
<evidence type="ECO:0000256" key="4">
    <source>
        <dbReference type="SAM" id="MobiDB-lite"/>
    </source>
</evidence>
<dbReference type="InterPro" id="IPR050349">
    <property type="entry name" value="WD_LIS1/nudF_dynein_reg"/>
</dbReference>
<dbReference type="InterPro" id="IPR036322">
    <property type="entry name" value="WD40_repeat_dom_sf"/>
</dbReference>
<reference evidence="5 6" key="1">
    <citation type="submission" date="2024-03" db="EMBL/GenBank/DDBJ databases">
        <title>Aureococcus anophagefferens CCMP1851 and Kratosvirus quantuckense: Draft genome of a second virus-susceptible host strain in the model system.</title>
        <authorList>
            <person name="Chase E."/>
            <person name="Truchon A.R."/>
            <person name="Schepens W."/>
            <person name="Wilhelm S.W."/>
        </authorList>
    </citation>
    <scope>NUCLEOTIDE SEQUENCE [LARGE SCALE GENOMIC DNA]</scope>
    <source>
        <strain evidence="5 6">CCMP1851</strain>
    </source>
</reference>
<dbReference type="PRINTS" id="PR00320">
    <property type="entry name" value="GPROTEINBRPT"/>
</dbReference>
<feature type="repeat" description="WD" evidence="3">
    <location>
        <begin position="983"/>
        <end position="1024"/>
    </location>
</feature>
<dbReference type="PROSITE" id="PS00678">
    <property type="entry name" value="WD_REPEATS_1"/>
    <property type="match status" value="1"/>
</dbReference>
<evidence type="ECO:0000256" key="2">
    <source>
        <dbReference type="ARBA" id="ARBA00022737"/>
    </source>
</evidence>
<feature type="region of interest" description="Disordered" evidence="4">
    <location>
        <begin position="809"/>
        <end position="860"/>
    </location>
</feature>
<dbReference type="Gene3D" id="3.40.50.300">
    <property type="entry name" value="P-loop containing nucleotide triphosphate hydrolases"/>
    <property type="match status" value="1"/>
</dbReference>
<evidence type="ECO:0000313" key="5">
    <source>
        <dbReference type="EMBL" id="KAK7240524.1"/>
    </source>
</evidence>
<keyword evidence="1 3" id="KW-0853">WD repeat</keyword>
<dbReference type="PROSITE" id="PS50082">
    <property type="entry name" value="WD_REPEATS_2"/>
    <property type="match status" value="4"/>
</dbReference>
<dbReference type="Proteomes" id="UP001363151">
    <property type="component" value="Unassembled WGS sequence"/>
</dbReference>
<dbReference type="EMBL" id="JBBJCI010000211">
    <property type="protein sequence ID" value="KAK7240524.1"/>
    <property type="molecule type" value="Genomic_DNA"/>
</dbReference>
<sequence>MGASASVDQLQVIYIDVERAVPRTPRGSRDVEHCDRDGLTDVISRAEQDVKAFYDAAWESCAADDLLVATAALQADFSPEEPPRCALREGATVDELEELASVRAEAMHAALEQPVKESGGAYYQGPRKGTLRIKEKAEHDYGGDVARVVDVERATGVYGTANDFNAAISKLRAAARGEELRILRCKDNLRGGTSGYRDVKLNVDVDGFVGELQLTFQSIKEIKDSGAHQVYEVSRVLAASGDDDALARALDGPDLESEQMLTLACADGRSVLDACGSVALLEAALAKALPPGCCVANVYLWQGQARVRLGIDDVAATAALRDEILLGSGFEEKLNEALPKPQRPATDEELSGLGFEQLDAGGGRLLYVHVPTNEEQLERPMVDGFSQLRCDRGAFLECYANSMMRFTKLTRHQREKLGDVRAARYALLLAPAGGGKTFVAIQRALEVLHENRFVLFVSKNSALALFVVKWLVVASRTSARRVADSVRVLVAPFERGPLEIRVEEAGGRQRLAIGGSASAKRYGLAVVDEAHHLAGDVGAREAVRGVSAHRFLFLGDASQATSAMDGAGLVRSIANVPESAEVATVALEEVVRSTKRIVAGAAAFQLEAGRKAATRGHSASDGPPLEARLFDGDDVERYAREVDAAIESVRRQLHGMDLDDRVAVVCPDADFCEELCVALAKRLGRSFEIVDAATASAALPRGRDEREGSPAWLVVDTVDNIDGLERLVVVCAGLDHAISVDDATALETRSRLYRAMTRAQLAVAVVNHRVPGGWLEFLGRLELGGDFDEERAKQDRLETAADDVVASCADKGGDGVREVPDAGGEGVRAVPDEAEGAALEREEDSSAAERPAVGDGGGDVAETVERESPAAAAPKVSQSIWDTSSCVSVDNSAELRFMPFTVVDLSKLAELATLAGHSREVPGVAVFPDGRRVVSGSGDNTVKVRSVAVFPDGRRVVSGSRDKTVKVWSVAVFPDGRRVVSGSNDKTVKVQSVAVFPDGRRVVSGSWDDTVKVWDAATGECVATLAGHSGDVNGVAIFPDGRRVVSGSYDQTVKVNGVAVFPDGRRVVSGSYDKTVKVYGVAIFPDGRRVVSGSHDETVKVWGC</sequence>
<protein>
    <recommendedName>
        <fullName evidence="7">Helicase ATP-binding domain-containing protein</fullName>
    </recommendedName>
</protein>
<organism evidence="5 6">
    <name type="scientific">Aureococcus anophagefferens</name>
    <name type="common">Harmful bloom alga</name>
    <dbReference type="NCBI Taxonomy" id="44056"/>
    <lineage>
        <taxon>Eukaryota</taxon>
        <taxon>Sar</taxon>
        <taxon>Stramenopiles</taxon>
        <taxon>Ochrophyta</taxon>
        <taxon>Pelagophyceae</taxon>
        <taxon>Pelagomonadales</taxon>
        <taxon>Pelagomonadaceae</taxon>
        <taxon>Aureococcus</taxon>
    </lineage>
</organism>
<dbReference type="PANTHER" id="PTHR44129">
    <property type="entry name" value="WD REPEAT-CONTAINING PROTEIN POP1"/>
    <property type="match status" value="1"/>
</dbReference>
<dbReference type="PROSITE" id="PS50294">
    <property type="entry name" value="WD_REPEATS_REGION"/>
    <property type="match status" value="4"/>
</dbReference>
<dbReference type="InterPro" id="IPR001680">
    <property type="entry name" value="WD40_rpt"/>
</dbReference>
<dbReference type="SUPFAM" id="SSF50978">
    <property type="entry name" value="WD40 repeat-like"/>
    <property type="match status" value="1"/>
</dbReference>
<dbReference type="InterPro" id="IPR019775">
    <property type="entry name" value="WD40_repeat_CS"/>
</dbReference>
<feature type="repeat" description="WD" evidence="3">
    <location>
        <begin position="1078"/>
        <end position="1104"/>
    </location>
</feature>
<comment type="caution">
    <text evidence="5">The sequence shown here is derived from an EMBL/GenBank/DDBJ whole genome shotgun (WGS) entry which is preliminary data.</text>
</comment>
<name>A0ABR1FX14_AURAN</name>
<proteinExistence type="predicted"/>
<dbReference type="Gene3D" id="2.130.10.10">
    <property type="entry name" value="YVTN repeat-like/Quinoprotein amine dehydrogenase"/>
    <property type="match status" value="4"/>
</dbReference>